<comment type="caution">
    <text evidence="1">The sequence shown here is derived from an EMBL/GenBank/DDBJ whole genome shotgun (WGS) entry which is preliminary data.</text>
</comment>
<gene>
    <name evidence="1" type="ORF">AVEN_6827_1</name>
</gene>
<name>A0A4Y2ESW2_ARAVE</name>
<keyword evidence="2" id="KW-1185">Reference proteome</keyword>
<organism evidence="1 2">
    <name type="scientific">Araneus ventricosus</name>
    <name type="common">Orbweaver spider</name>
    <name type="synonym">Epeira ventricosa</name>
    <dbReference type="NCBI Taxonomy" id="182803"/>
    <lineage>
        <taxon>Eukaryota</taxon>
        <taxon>Metazoa</taxon>
        <taxon>Ecdysozoa</taxon>
        <taxon>Arthropoda</taxon>
        <taxon>Chelicerata</taxon>
        <taxon>Arachnida</taxon>
        <taxon>Araneae</taxon>
        <taxon>Araneomorphae</taxon>
        <taxon>Entelegynae</taxon>
        <taxon>Araneoidea</taxon>
        <taxon>Araneidae</taxon>
        <taxon>Araneus</taxon>
    </lineage>
</organism>
<reference evidence="1 2" key="1">
    <citation type="journal article" date="2019" name="Sci. Rep.">
        <title>Orb-weaving spider Araneus ventricosus genome elucidates the spidroin gene catalogue.</title>
        <authorList>
            <person name="Kono N."/>
            <person name="Nakamura H."/>
            <person name="Ohtoshi R."/>
            <person name="Moran D.A.P."/>
            <person name="Shinohara A."/>
            <person name="Yoshida Y."/>
            <person name="Fujiwara M."/>
            <person name="Mori M."/>
            <person name="Tomita M."/>
            <person name="Arakawa K."/>
        </authorList>
    </citation>
    <scope>NUCLEOTIDE SEQUENCE [LARGE SCALE GENOMIC DNA]</scope>
</reference>
<dbReference type="Proteomes" id="UP000499080">
    <property type="component" value="Unassembled WGS sequence"/>
</dbReference>
<evidence type="ECO:0000313" key="1">
    <source>
        <dbReference type="EMBL" id="GBM31399.1"/>
    </source>
</evidence>
<protein>
    <submittedName>
        <fullName evidence="1">Uncharacterized protein</fullName>
    </submittedName>
</protein>
<sequence>MAWDAYRADHSDTKSVDTVHCARLVDVYVTLIISGFLESGNAARVAFRVPSCLEIKGDAGFENTQKAMKCIRFRLKNLDGSLEKLHALDKILPVWNFSKQAVN</sequence>
<proteinExistence type="predicted"/>
<dbReference type="EMBL" id="BGPR01093550">
    <property type="protein sequence ID" value="GBM31399.1"/>
    <property type="molecule type" value="Genomic_DNA"/>
</dbReference>
<evidence type="ECO:0000313" key="2">
    <source>
        <dbReference type="Proteomes" id="UP000499080"/>
    </source>
</evidence>
<accession>A0A4Y2ESW2</accession>
<dbReference type="AlphaFoldDB" id="A0A4Y2ESW2"/>